<dbReference type="EMBL" id="JAOWLV010000015">
    <property type="protein sequence ID" value="MDG4977599.1"/>
    <property type="molecule type" value="Genomic_DNA"/>
</dbReference>
<dbReference type="Gene3D" id="1.10.10.10">
    <property type="entry name" value="Winged helix-like DNA-binding domain superfamily/Winged helix DNA-binding domain"/>
    <property type="match status" value="1"/>
</dbReference>
<proteinExistence type="predicted"/>
<dbReference type="InterPro" id="IPR036390">
    <property type="entry name" value="WH_DNA-bd_sf"/>
</dbReference>
<dbReference type="RefSeq" id="WP_278228566.1">
    <property type="nucleotide sequence ID" value="NZ_JAOWLV010000015.1"/>
</dbReference>
<reference evidence="1" key="1">
    <citation type="submission" date="2022-10" db="EMBL/GenBank/DDBJ databases">
        <authorList>
            <person name="Turner M.S."/>
            <person name="Huang W."/>
        </authorList>
    </citation>
    <scope>NUCLEOTIDE SEQUENCE</scope>
    <source>
        <strain evidence="1">54</strain>
    </source>
</reference>
<name>A0AAP4DVC1_9LACT</name>
<dbReference type="SUPFAM" id="SSF46785">
    <property type="entry name" value="Winged helix' DNA-binding domain"/>
    <property type="match status" value="1"/>
</dbReference>
<sequence>MKFNPIKEINENTHFNVTYDKIKKGYSIDSIQFHIVKKANWKDENYKRNDVQAKNQVNYAVAVANPFTMKLINASLLYAPDIANQDKILDLSESVYPNI</sequence>
<dbReference type="Pfam" id="PF21205">
    <property type="entry name" value="Rep3_C"/>
    <property type="match status" value="1"/>
</dbReference>
<reference evidence="1" key="2">
    <citation type="journal article" date="2023" name="Food Microbiol.">
        <title>Evaluation of the fermentation potential of lactic acid bacteria isolated from herbs, fruits and vegetables as starter cultures in nut-based milk alternatives.</title>
        <authorList>
            <person name="Huang W."/>
            <person name="Dong A."/>
            <person name="Pham H.T."/>
            <person name="Zhou C."/>
            <person name="Huo Z."/>
            <person name="Watjen A.P."/>
            <person name="Prakash S."/>
            <person name="Bang-Berthelsen C.H."/>
            <person name="Turner M.S."/>
        </authorList>
    </citation>
    <scope>NUCLEOTIDE SEQUENCE</scope>
    <source>
        <strain evidence="1">54</strain>
    </source>
</reference>
<organism evidence="1 2">
    <name type="scientific">Lactococcus lactis</name>
    <dbReference type="NCBI Taxonomy" id="1358"/>
    <lineage>
        <taxon>Bacteria</taxon>
        <taxon>Bacillati</taxon>
        <taxon>Bacillota</taxon>
        <taxon>Bacilli</taxon>
        <taxon>Lactobacillales</taxon>
        <taxon>Streptococcaceae</taxon>
        <taxon>Lactococcus</taxon>
    </lineage>
</organism>
<dbReference type="InterPro" id="IPR036388">
    <property type="entry name" value="WH-like_DNA-bd_sf"/>
</dbReference>
<dbReference type="AlphaFoldDB" id="A0AAP4DVC1"/>
<evidence type="ECO:0000313" key="1">
    <source>
        <dbReference type="EMBL" id="MDG4977599.1"/>
    </source>
</evidence>
<accession>A0AAP4DVC1</accession>
<evidence type="ECO:0000313" key="2">
    <source>
        <dbReference type="Proteomes" id="UP001152598"/>
    </source>
</evidence>
<gene>
    <name evidence="1" type="ORF">OGZ50_12740</name>
</gene>
<comment type="caution">
    <text evidence="1">The sequence shown here is derived from an EMBL/GenBank/DDBJ whole genome shotgun (WGS) entry which is preliminary data.</text>
</comment>
<protein>
    <submittedName>
        <fullName evidence="1">RepB family plasmid replication initiator protein</fullName>
    </submittedName>
</protein>
<dbReference type="Proteomes" id="UP001152598">
    <property type="component" value="Unassembled WGS sequence"/>
</dbReference>